<reference evidence="1" key="1">
    <citation type="submission" date="2021-05" db="EMBL/GenBank/DDBJ databases">
        <authorList>
            <person name="Scholz U."/>
            <person name="Mascher M."/>
            <person name="Fiebig A."/>
        </authorList>
    </citation>
    <scope>NUCLEOTIDE SEQUENCE [LARGE SCALE GENOMIC DNA]</scope>
</reference>
<reference evidence="1" key="2">
    <citation type="submission" date="2025-09" db="UniProtKB">
        <authorList>
            <consortium name="EnsemblPlants"/>
        </authorList>
    </citation>
    <scope>IDENTIFICATION</scope>
</reference>
<organism evidence="1 2">
    <name type="scientific">Avena sativa</name>
    <name type="common">Oat</name>
    <dbReference type="NCBI Taxonomy" id="4498"/>
    <lineage>
        <taxon>Eukaryota</taxon>
        <taxon>Viridiplantae</taxon>
        <taxon>Streptophyta</taxon>
        <taxon>Embryophyta</taxon>
        <taxon>Tracheophyta</taxon>
        <taxon>Spermatophyta</taxon>
        <taxon>Magnoliopsida</taxon>
        <taxon>Liliopsida</taxon>
        <taxon>Poales</taxon>
        <taxon>Poaceae</taxon>
        <taxon>BOP clade</taxon>
        <taxon>Pooideae</taxon>
        <taxon>Poodae</taxon>
        <taxon>Poeae</taxon>
        <taxon>Poeae Chloroplast Group 1 (Aveneae type)</taxon>
        <taxon>Aveninae</taxon>
        <taxon>Avena</taxon>
    </lineage>
</organism>
<protein>
    <submittedName>
        <fullName evidence="1">Uncharacterized protein</fullName>
    </submittedName>
</protein>
<evidence type="ECO:0000313" key="2">
    <source>
        <dbReference type="Proteomes" id="UP001732700"/>
    </source>
</evidence>
<dbReference type="Proteomes" id="UP001732700">
    <property type="component" value="Chromosome 4C"/>
</dbReference>
<name>A0ACD5WQ09_AVESA</name>
<sequence length="494" mass="53461">MAMSPSSLPATTTPHVLLIPYPAQGHVNPFLRLAKALHARGFYVTFVHTEHNHGRLLRSRGPGAVAGAAADGLRFETIPDGLPHAELDATQDIWALCEATRRECPAHVRELVERLGRTEGVPPVTCVVADGAMGFAVHVAKEMGLSAYLFFTPSACGFLGYLNFDQLVKRGYVPFKDGSCFTNGYLDTPLDWIAGMISNVRLRDFPTFIRTTDAEDTMLTINIKQCEIDAPAADGILLNTFDDLEGAALEAIRARLPNTFTIGPLGPEVSPSSYLPSLTSSLWKEDDRCVAWLDAQPADGSVVYVNFGSITVVTRGQMVEFARGLAAADSPFLWVVRPDMVRDGGEMLPVPEGFAEEVLGRGLMVGWCDQEAVLGHRATGGFLSHCGWNSTVESLRAGVPMLCWPFFSEQVTNCRYACEEWGVGVEMARDAGRGEVEAAVRELMGDGEKAAAMRRKAAEWKEKAARAVAAGGSSQLDLDRFVDEIARASTSSSS</sequence>
<accession>A0ACD5WQ09</accession>
<evidence type="ECO:0000313" key="1">
    <source>
        <dbReference type="EnsemblPlants" id="AVESA.00010b.r2.4CG1266110.1.CDS"/>
    </source>
</evidence>
<proteinExistence type="predicted"/>
<keyword evidence="2" id="KW-1185">Reference proteome</keyword>
<dbReference type="EnsemblPlants" id="AVESA.00010b.r2.4CG1266110.1">
    <property type="protein sequence ID" value="AVESA.00010b.r2.4CG1266110.1.CDS"/>
    <property type="gene ID" value="AVESA.00010b.r2.4CG1266110"/>
</dbReference>